<feature type="transmembrane region" description="Helical" evidence="6">
    <location>
        <begin position="152"/>
        <end position="171"/>
    </location>
</feature>
<dbReference type="GO" id="GO:0055085">
    <property type="term" value="P:transmembrane transport"/>
    <property type="evidence" value="ECO:0007669"/>
    <property type="project" value="InterPro"/>
</dbReference>
<dbReference type="InterPro" id="IPR001902">
    <property type="entry name" value="SLC26A/SulP_fam"/>
</dbReference>
<evidence type="ECO:0000259" key="7">
    <source>
        <dbReference type="Pfam" id="PF00916"/>
    </source>
</evidence>
<comment type="subcellular location">
    <subcellularLocation>
        <location evidence="1">Membrane</location>
        <topology evidence="1">Multi-pass membrane protein</topology>
    </subcellularLocation>
</comment>
<evidence type="ECO:0000256" key="4">
    <source>
        <dbReference type="ARBA" id="ARBA00023136"/>
    </source>
</evidence>
<evidence type="ECO:0000256" key="5">
    <source>
        <dbReference type="SAM" id="MobiDB-lite"/>
    </source>
</evidence>
<feature type="transmembrane region" description="Helical" evidence="6">
    <location>
        <begin position="98"/>
        <end position="116"/>
    </location>
</feature>
<evidence type="ECO:0000256" key="3">
    <source>
        <dbReference type="ARBA" id="ARBA00022989"/>
    </source>
</evidence>
<dbReference type="KEGG" id="sqz:FQU76_10050"/>
<feature type="region of interest" description="Disordered" evidence="5">
    <location>
        <begin position="459"/>
        <end position="691"/>
    </location>
</feature>
<dbReference type="AlphaFoldDB" id="A0A5B8JGI8"/>
<dbReference type="EMBL" id="CP042266">
    <property type="protein sequence ID" value="QDY80905.1"/>
    <property type="molecule type" value="Genomic_DNA"/>
</dbReference>
<feature type="compositionally biased region" description="Basic and acidic residues" evidence="5">
    <location>
        <begin position="493"/>
        <end position="505"/>
    </location>
</feature>
<dbReference type="GO" id="GO:0016020">
    <property type="term" value="C:membrane"/>
    <property type="evidence" value="ECO:0007669"/>
    <property type="project" value="UniProtKB-SubCell"/>
</dbReference>
<evidence type="ECO:0000313" key="9">
    <source>
        <dbReference type="Proteomes" id="UP000320580"/>
    </source>
</evidence>
<keyword evidence="9" id="KW-1185">Reference proteome</keyword>
<dbReference type="SUPFAM" id="SSF52091">
    <property type="entry name" value="SpoIIaa-like"/>
    <property type="match status" value="1"/>
</dbReference>
<organism evidence="8 9">
    <name type="scientific">Streptomyces qinzhouensis</name>
    <dbReference type="NCBI Taxonomy" id="2599401"/>
    <lineage>
        <taxon>Bacteria</taxon>
        <taxon>Bacillati</taxon>
        <taxon>Actinomycetota</taxon>
        <taxon>Actinomycetes</taxon>
        <taxon>Kitasatosporales</taxon>
        <taxon>Streptomycetaceae</taxon>
        <taxon>Streptomyces</taxon>
    </lineage>
</organism>
<evidence type="ECO:0000256" key="1">
    <source>
        <dbReference type="ARBA" id="ARBA00004141"/>
    </source>
</evidence>
<dbReference type="InterPro" id="IPR036513">
    <property type="entry name" value="STAS_dom_sf"/>
</dbReference>
<feature type="compositionally biased region" description="Low complexity" evidence="5">
    <location>
        <begin position="473"/>
        <end position="487"/>
    </location>
</feature>
<feature type="transmembrane region" description="Helical" evidence="6">
    <location>
        <begin position="308"/>
        <end position="338"/>
    </location>
</feature>
<evidence type="ECO:0000256" key="2">
    <source>
        <dbReference type="ARBA" id="ARBA00022692"/>
    </source>
</evidence>
<feature type="compositionally biased region" description="Low complexity" evidence="5">
    <location>
        <begin position="506"/>
        <end position="518"/>
    </location>
</feature>
<feature type="transmembrane region" description="Helical" evidence="6">
    <location>
        <begin position="68"/>
        <end position="86"/>
    </location>
</feature>
<feature type="transmembrane region" description="Helical" evidence="6">
    <location>
        <begin position="358"/>
        <end position="389"/>
    </location>
</feature>
<sequence>MASVVVFLVALPLCIGVAAASGVPVALGIITGIVGGLVVGFLPGSSLQVSGPAAGLAVLCLEFTTEHGVGLMGPVVMVSGILQMILGTLKMGRVFQSISLSVVQGMLAGIGVPLILSQTYALVDSKQHGTAPKNVMGLPDLVRDVLGDPQKGAALLLGAMAVVICFLWYKVPKPVGKVPAPLVAVMLGCVVAALPGFEVKKVAFGNMLDAVNIPGFGDISGLADPKVLMMVVTFTIIASAESLFSAAAVDRMHTGPRTHYNKELFAQGVGNTVSGALGAMPLTAVIVRSAANVNAGARTKISRILHGVWLLGFGLLLPGLLGLIPVSVLAGVLLHAGWKLFNPPSFVKMWKKDRGEGLVMFVTTGAIVATDLLDGVLGGLAVAVVLTALRMSHMTLRTTKNGDSATLELKGNATFLRLPKLIDALDTLAGSARVVVDGRGISHLDMACQAQLEEWADQRRKSGGGEVELLLPGSGARPAAAETAAGGAEDELTGTREQEPVREKVPAGAAAGTAFPPGLSEELAAGLPDPSGRSGPMAPPSQPDTYRPYAPSPQPGFSFQHAMGQGYAHGPVAHGTQYARHGQHHHPYPYPYGHQHPYPHGTHSGRSPGHGPQSQVHLAHPAHQMNQPHQPHPSHPGDSGHQPSPGPQEYGPYGEPVYPPRPEPSDGYAPPPQGYGPPAEANPGYWGPEDDWAVRAYGEGTRR</sequence>
<keyword evidence="2 6" id="KW-0812">Transmembrane</keyword>
<proteinExistence type="predicted"/>
<reference evidence="8 9" key="1">
    <citation type="submission" date="2019-07" db="EMBL/GenBank/DDBJ databases">
        <authorList>
            <person name="Zhu P."/>
        </authorList>
    </citation>
    <scope>NUCLEOTIDE SEQUENCE [LARGE SCALE GENOMIC DNA]</scope>
    <source>
        <strain evidence="8 9">SSL-25</strain>
    </source>
</reference>
<protein>
    <submittedName>
        <fullName evidence="8">SulP family inorganic anion transporter</fullName>
    </submittedName>
</protein>
<dbReference type="Pfam" id="PF00916">
    <property type="entry name" value="Sulfate_transp"/>
    <property type="match status" value="1"/>
</dbReference>
<dbReference type="InterPro" id="IPR011547">
    <property type="entry name" value="SLC26A/SulP_dom"/>
</dbReference>
<gene>
    <name evidence="8" type="ORF">FQU76_10050</name>
</gene>
<keyword evidence="3 6" id="KW-1133">Transmembrane helix</keyword>
<feature type="transmembrane region" description="Helical" evidence="6">
    <location>
        <begin position="227"/>
        <end position="249"/>
    </location>
</feature>
<keyword evidence="4 6" id="KW-0472">Membrane</keyword>
<feature type="compositionally biased region" description="Low complexity" evidence="5">
    <location>
        <begin position="591"/>
        <end position="601"/>
    </location>
</feature>
<evidence type="ECO:0000256" key="6">
    <source>
        <dbReference type="SAM" id="Phobius"/>
    </source>
</evidence>
<dbReference type="PANTHER" id="PTHR11814">
    <property type="entry name" value="SULFATE TRANSPORTER"/>
    <property type="match status" value="1"/>
</dbReference>
<dbReference type="Proteomes" id="UP000320580">
    <property type="component" value="Chromosome"/>
</dbReference>
<feature type="transmembrane region" description="Helical" evidence="6">
    <location>
        <begin position="178"/>
        <end position="197"/>
    </location>
</feature>
<accession>A0A5B8JGI8</accession>
<feature type="domain" description="SLC26A/SulP transporter" evidence="7">
    <location>
        <begin position="1"/>
        <end position="363"/>
    </location>
</feature>
<feature type="compositionally biased region" description="Low complexity" evidence="5">
    <location>
        <begin position="647"/>
        <end position="656"/>
    </location>
</feature>
<evidence type="ECO:0000313" key="8">
    <source>
        <dbReference type="EMBL" id="QDY80905.1"/>
    </source>
</evidence>
<name>A0A5B8JGI8_9ACTN</name>
<dbReference type="OrthoDB" id="9771198at2"/>